<sequence length="267" mass="29257">MLDKTIALLENRLGDQMADLVKKYGGTPFSAPALAEIPDIDPAHITELLKEWDLKPPDIFIFQTGVGVKALFAATDSLNLTDQLLGRLEAAQVVVRGPKPTAVLRSRNVRIDFSAKEPYTTDEVLFELDSVMLHGKRVVVQRYGETNWELQTALEGKGAQVVEIATYRWSLPENIEPLIKLMDALDRNEIDAVAFTSASQANNLFSVAQQAGRQETLKNSLNRTVIASIGPVCTAALNKLGIRVNIEPHPPKLGPFITAINGMLSES</sequence>
<dbReference type="PANTHER" id="PTHR40082">
    <property type="entry name" value="BLR5956 PROTEIN"/>
    <property type="match status" value="1"/>
</dbReference>
<dbReference type="CDD" id="cd06578">
    <property type="entry name" value="HemD"/>
    <property type="match status" value="1"/>
</dbReference>
<reference evidence="3" key="1">
    <citation type="journal article" date="2019" name="Int. J. Syst. Evol. Microbiol.">
        <title>The Global Catalogue of Microorganisms (GCM) 10K type strain sequencing project: providing services to taxonomists for standard genome sequencing and annotation.</title>
        <authorList>
            <consortium name="The Broad Institute Genomics Platform"/>
            <consortium name="The Broad Institute Genome Sequencing Center for Infectious Disease"/>
            <person name="Wu L."/>
            <person name="Ma J."/>
        </authorList>
    </citation>
    <scope>NUCLEOTIDE SEQUENCE [LARGE SCALE GENOMIC DNA]</scope>
    <source>
        <strain evidence="3">KCTC 42986</strain>
    </source>
</reference>
<dbReference type="SUPFAM" id="SSF69618">
    <property type="entry name" value="HemD-like"/>
    <property type="match status" value="1"/>
</dbReference>
<accession>A0ABV7F1C4</accession>
<dbReference type="PANTHER" id="PTHR40082:SF1">
    <property type="entry name" value="BLR5956 PROTEIN"/>
    <property type="match status" value="1"/>
</dbReference>
<dbReference type="InterPro" id="IPR036108">
    <property type="entry name" value="4pyrrol_syn_uPrphyn_synt_sf"/>
</dbReference>
<dbReference type="EC" id="4.2.1.75" evidence="2"/>
<name>A0ABV7F1C4_9BURK</name>
<protein>
    <submittedName>
        <fullName evidence="2">Uroporphyrinogen-III synthase</fullName>
        <ecNumber evidence="2">4.2.1.75</ecNumber>
    </submittedName>
</protein>
<evidence type="ECO:0000259" key="1">
    <source>
        <dbReference type="Pfam" id="PF02602"/>
    </source>
</evidence>
<evidence type="ECO:0000313" key="3">
    <source>
        <dbReference type="Proteomes" id="UP001595530"/>
    </source>
</evidence>
<evidence type="ECO:0000313" key="2">
    <source>
        <dbReference type="EMBL" id="MFC3108026.1"/>
    </source>
</evidence>
<feature type="domain" description="Tetrapyrrole biosynthesis uroporphyrinogen III synthase" evidence="1">
    <location>
        <begin position="15"/>
        <end position="254"/>
    </location>
</feature>
<keyword evidence="3" id="KW-1185">Reference proteome</keyword>
<dbReference type="Pfam" id="PF02602">
    <property type="entry name" value="HEM4"/>
    <property type="match status" value="1"/>
</dbReference>
<comment type="caution">
    <text evidence="2">The sequence shown here is derived from an EMBL/GenBank/DDBJ whole genome shotgun (WGS) entry which is preliminary data.</text>
</comment>
<gene>
    <name evidence="2" type="ORF">ACFOFO_08645</name>
</gene>
<dbReference type="InterPro" id="IPR003754">
    <property type="entry name" value="4pyrrol_synth_uPrphyn_synth"/>
</dbReference>
<organism evidence="2 3">
    <name type="scientific">Undibacterium arcticum</name>
    <dbReference type="NCBI Taxonomy" id="1762892"/>
    <lineage>
        <taxon>Bacteria</taxon>
        <taxon>Pseudomonadati</taxon>
        <taxon>Pseudomonadota</taxon>
        <taxon>Betaproteobacteria</taxon>
        <taxon>Burkholderiales</taxon>
        <taxon>Oxalobacteraceae</taxon>
        <taxon>Undibacterium</taxon>
    </lineage>
</organism>
<dbReference type="Proteomes" id="UP001595530">
    <property type="component" value="Unassembled WGS sequence"/>
</dbReference>
<dbReference type="EMBL" id="JBHRTP010000023">
    <property type="protein sequence ID" value="MFC3108026.1"/>
    <property type="molecule type" value="Genomic_DNA"/>
</dbReference>
<dbReference type="GO" id="GO:0004852">
    <property type="term" value="F:uroporphyrinogen-III synthase activity"/>
    <property type="evidence" value="ECO:0007669"/>
    <property type="project" value="UniProtKB-EC"/>
</dbReference>
<proteinExistence type="predicted"/>
<dbReference type="RefSeq" id="WP_390331368.1">
    <property type="nucleotide sequence ID" value="NZ_JBHRTP010000023.1"/>
</dbReference>
<keyword evidence="2" id="KW-0456">Lyase</keyword>
<dbReference type="InterPro" id="IPR039793">
    <property type="entry name" value="UROS/Hem4"/>
</dbReference>
<dbReference type="Gene3D" id="3.40.50.10090">
    <property type="match status" value="2"/>
</dbReference>